<dbReference type="AlphaFoldDB" id="A0A1H5KMQ2"/>
<evidence type="ECO:0000259" key="1">
    <source>
        <dbReference type="PROSITE" id="PS50943"/>
    </source>
</evidence>
<dbReference type="Pfam" id="PF13560">
    <property type="entry name" value="HTH_31"/>
    <property type="match status" value="1"/>
</dbReference>
<dbReference type="Proteomes" id="UP000199129">
    <property type="component" value="Unassembled WGS sequence"/>
</dbReference>
<dbReference type="Gene3D" id="1.10.260.40">
    <property type="entry name" value="lambda repressor-like DNA-binding domains"/>
    <property type="match status" value="1"/>
</dbReference>
<dbReference type="EMBL" id="FNUA01000002">
    <property type="protein sequence ID" value="SEE65960.1"/>
    <property type="molecule type" value="Genomic_DNA"/>
</dbReference>
<sequence>MHIMTKRLNPQTAQWLGNRIREERISRGFTLVELGSECGVHHSQLSRIEQGKSALVSKKIENICTFLQIVPYKQNNETSEPLLSRVERLIVSSQISARAIESLVTVLEELTYG</sequence>
<dbReference type="CDD" id="cd00093">
    <property type="entry name" value="HTH_XRE"/>
    <property type="match status" value="1"/>
</dbReference>
<dbReference type="PROSITE" id="PS50943">
    <property type="entry name" value="HTH_CROC1"/>
    <property type="match status" value="1"/>
</dbReference>
<feature type="domain" description="HTH cro/C1-type" evidence="1">
    <location>
        <begin position="20"/>
        <end position="73"/>
    </location>
</feature>
<accession>A0A1H5KMQ2</accession>
<name>A0A1H5KMQ2_9PSED</name>
<dbReference type="SMART" id="SM00530">
    <property type="entry name" value="HTH_XRE"/>
    <property type="match status" value="1"/>
</dbReference>
<gene>
    <name evidence="2" type="ORF">SAMN04490198_2292</name>
</gene>
<proteinExistence type="predicted"/>
<evidence type="ECO:0000313" key="3">
    <source>
        <dbReference type="Proteomes" id="UP000199129"/>
    </source>
</evidence>
<protein>
    <submittedName>
        <fullName evidence="2">Transcriptional regulator, contains XRE-family HTH domain</fullName>
    </submittedName>
</protein>
<reference evidence="2 3" key="1">
    <citation type="submission" date="2016-10" db="EMBL/GenBank/DDBJ databases">
        <authorList>
            <person name="de Groot N.N."/>
        </authorList>
    </citation>
    <scope>NUCLEOTIDE SEQUENCE [LARGE SCALE GENOMIC DNA]</scope>
    <source>
        <strain evidence="2 3">BS3265</strain>
    </source>
</reference>
<dbReference type="InterPro" id="IPR010982">
    <property type="entry name" value="Lambda_DNA-bd_dom_sf"/>
</dbReference>
<dbReference type="SUPFAM" id="SSF47413">
    <property type="entry name" value="lambda repressor-like DNA-binding domains"/>
    <property type="match status" value="1"/>
</dbReference>
<dbReference type="GO" id="GO:0003677">
    <property type="term" value="F:DNA binding"/>
    <property type="evidence" value="ECO:0007669"/>
    <property type="project" value="InterPro"/>
</dbReference>
<organism evidence="2 3">
    <name type="scientific">Pseudomonas palleroniana</name>
    <dbReference type="NCBI Taxonomy" id="191390"/>
    <lineage>
        <taxon>Bacteria</taxon>
        <taxon>Pseudomonadati</taxon>
        <taxon>Pseudomonadota</taxon>
        <taxon>Gammaproteobacteria</taxon>
        <taxon>Pseudomonadales</taxon>
        <taxon>Pseudomonadaceae</taxon>
        <taxon>Pseudomonas</taxon>
    </lineage>
</organism>
<dbReference type="InterPro" id="IPR001387">
    <property type="entry name" value="Cro/C1-type_HTH"/>
</dbReference>
<dbReference type="RefSeq" id="WP_084213678.1">
    <property type="nucleotide sequence ID" value="NZ_FNUA01000002.1"/>
</dbReference>
<evidence type="ECO:0000313" key="2">
    <source>
        <dbReference type="EMBL" id="SEE65960.1"/>
    </source>
</evidence>